<gene>
    <name evidence="5" type="primary">tatC</name>
    <name evidence="6" type="ORF">OSCT_1404</name>
</gene>
<keyword evidence="2 5" id="KW-0812">Transmembrane</keyword>
<keyword evidence="5" id="KW-0811">Translocation</keyword>
<evidence type="ECO:0000313" key="7">
    <source>
        <dbReference type="Proteomes" id="UP000054010"/>
    </source>
</evidence>
<feature type="transmembrane region" description="Helical" evidence="5">
    <location>
        <begin position="235"/>
        <end position="256"/>
    </location>
</feature>
<evidence type="ECO:0000256" key="3">
    <source>
        <dbReference type="ARBA" id="ARBA00022989"/>
    </source>
</evidence>
<keyword evidence="5" id="KW-0653">Protein transport</keyword>
<dbReference type="NCBIfam" id="TIGR00945">
    <property type="entry name" value="tatC"/>
    <property type="match status" value="1"/>
</dbReference>
<dbReference type="HAMAP" id="MF_00902">
    <property type="entry name" value="TatC"/>
    <property type="match status" value="1"/>
</dbReference>
<feature type="transmembrane region" description="Helical" evidence="5">
    <location>
        <begin position="89"/>
        <end position="113"/>
    </location>
</feature>
<evidence type="ECO:0000256" key="4">
    <source>
        <dbReference type="ARBA" id="ARBA00023136"/>
    </source>
</evidence>
<dbReference type="GO" id="GO:0033281">
    <property type="term" value="C:TAT protein transport complex"/>
    <property type="evidence" value="ECO:0007669"/>
    <property type="project" value="UniProtKB-UniRule"/>
</dbReference>
<evidence type="ECO:0000256" key="5">
    <source>
        <dbReference type="HAMAP-Rule" id="MF_00902"/>
    </source>
</evidence>
<accession>E1IDK3</accession>
<dbReference type="EMBL" id="ADVR01000042">
    <property type="protein sequence ID" value="EFO80711.1"/>
    <property type="molecule type" value="Genomic_DNA"/>
</dbReference>
<evidence type="ECO:0000256" key="1">
    <source>
        <dbReference type="ARBA" id="ARBA00004141"/>
    </source>
</evidence>
<proteinExistence type="inferred from homology"/>
<feature type="transmembrane region" description="Helical" evidence="5">
    <location>
        <begin position="176"/>
        <end position="199"/>
    </location>
</feature>
<evidence type="ECO:0000256" key="2">
    <source>
        <dbReference type="ARBA" id="ARBA00022692"/>
    </source>
</evidence>
<comment type="subcellular location">
    <subcellularLocation>
        <location evidence="5">Cell membrane</location>
        <topology evidence="5">Multi-pass membrane protein</topology>
    </subcellularLocation>
    <subcellularLocation>
        <location evidence="1">Membrane</location>
        <topology evidence="1">Multi-pass membrane protein</topology>
    </subcellularLocation>
</comment>
<dbReference type="GO" id="GO:0043953">
    <property type="term" value="P:protein transport by the Tat complex"/>
    <property type="evidence" value="ECO:0007669"/>
    <property type="project" value="UniProtKB-UniRule"/>
</dbReference>
<dbReference type="PANTHER" id="PTHR30371:SF0">
    <property type="entry name" value="SEC-INDEPENDENT PROTEIN TRANSLOCASE PROTEIN TATC, CHLOROPLASTIC-RELATED"/>
    <property type="match status" value="1"/>
</dbReference>
<feature type="transmembrane region" description="Helical" evidence="5">
    <location>
        <begin position="211"/>
        <end position="229"/>
    </location>
</feature>
<dbReference type="Proteomes" id="UP000054010">
    <property type="component" value="Unassembled WGS sequence"/>
</dbReference>
<reference evidence="6 7" key="1">
    <citation type="journal article" date="2011" name="J. Bacteriol.">
        <title>Draft genome sequence of the anoxygenic filamentous phototrophic bacterium Oscillochloris trichoides subsp. DG-6.</title>
        <authorList>
            <person name="Kuznetsov B.B."/>
            <person name="Ivanovsky R.N."/>
            <person name="Keppen O.I."/>
            <person name="Sukhacheva M.V."/>
            <person name="Bumazhkin B.K."/>
            <person name="Patutina E.O."/>
            <person name="Beletsky A.V."/>
            <person name="Mardanov A.V."/>
            <person name="Baslerov R.V."/>
            <person name="Panteleeva A.N."/>
            <person name="Kolganova T.V."/>
            <person name="Ravin N.V."/>
            <person name="Skryabin K.G."/>
        </authorList>
    </citation>
    <scope>NUCLEOTIDE SEQUENCE [LARGE SCALE GENOMIC DNA]</scope>
    <source>
        <strain evidence="6 7">DG-6</strain>
    </source>
</reference>
<name>E1IDK3_9CHLR</name>
<feature type="transmembrane region" description="Helical" evidence="5">
    <location>
        <begin position="35"/>
        <end position="54"/>
    </location>
</feature>
<evidence type="ECO:0000313" key="6">
    <source>
        <dbReference type="EMBL" id="EFO80711.1"/>
    </source>
</evidence>
<keyword evidence="7" id="KW-1185">Reference proteome</keyword>
<dbReference type="HOGENOM" id="CLU_031942_3_0_0"/>
<keyword evidence="5" id="KW-1003">Cell membrane</keyword>
<comment type="function">
    <text evidence="5">Part of the twin-arginine translocation (Tat) system that transports large folded proteins containing a characteristic twin-arginine motif in their signal peptide across membranes.</text>
</comment>
<dbReference type="AlphaFoldDB" id="E1IDK3"/>
<organism evidence="6 7">
    <name type="scientific">Oscillochloris trichoides DG-6</name>
    <dbReference type="NCBI Taxonomy" id="765420"/>
    <lineage>
        <taxon>Bacteria</taxon>
        <taxon>Bacillati</taxon>
        <taxon>Chloroflexota</taxon>
        <taxon>Chloroflexia</taxon>
        <taxon>Chloroflexales</taxon>
        <taxon>Chloroflexineae</taxon>
        <taxon>Oscillochloridaceae</taxon>
        <taxon>Oscillochloris</taxon>
    </lineage>
</organism>
<dbReference type="Pfam" id="PF00902">
    <property type="entry name" value="TatC"/>
    <property type="match status" value="1"/>
</dbReference>
<dbReference type="GO" id="GO:0009977">
    <property type="term" value="F:proton motive force dependent protein transmembrane transporter activity"/>
    <property type="evidence" value="ECO:0007669"/>
    <property type="project" value="TreeGrafter"/>
</dbReference>
<keyword evidence="5" id="KW-0813">Transport</keyword>
<keyword evidence="3 5" id="KW-1133">Transmembrane helix</keyword>
<comment type="similarity">
    <text evidence="5">Belongs to the TatC family.</text>
</comment>
<sequence>MTTQSKPNPTQITEKESSEAEMGFFQHLGELRKRLVKASIGVLIGMALGIFLVLGPPQLVDLIITTFAPVNPIYAPVQSVGTTETFTSYMSVALTVGIILGMPVIVYQLLAFLMPGLHKREQRMILIALPFVTLFFLGGIAFGWFITVPTAIRFLIGFSNSEFIQTQPTLSDFLNTVTTLLLINGIVFELPIIIYVLAFMDVVNAAQLASFRRFAVVIVVIVAAIITPTGDPINLALLAIPMYLLYEVGVIMARFVPKQR</sequence>
<dbReference type="PRINTS" id="PR01840">
    <property type="entry name" value="TATCFAMILY"/>
</dbReference>
<comment type="subunit">
    <text evidence="5">Forms a complex with TatA.</text>
</comment>
<protein>
    <recommendedName>
        <fullName evidence="5">Sec-independent protein translocase protein TatC</fullName>
    </recommendedName>
</protein>
<feature type="transmembrane region" description="Helical" evidence="5">
    <location>
        <begin position="125"/>
        <end position="156"/>
    </location>
</feature>
<comment type="caution">
    <text evidence="6">The sequence shown here is derived from an EMBL/GenBank/DDBJ whole genome shotgun (WGS) entry which is preliminary data.</text>
</comment>
<dbReference type="PANTHER" id="PTHR30371">
    <property type="entry name" value="SEC-INDEPENDENT PROTEIN TRANSLOCASE PROTEIN TATC"/>
    <property type="match status" value="1"/>
</dbReference>
<keyword evidence="4 5" id="KW-0472">Membrane</keyword>
<dbReference type="InterPro" id="IPR002033">
    <property type="entry name" value="TatC"/>
</dbReference>
<dbReference type="GO" id="GO:0065002">
    <property type="term" value="P:intracellular protein transmembrane transport"/>
    <property type="evidence" value="ECO:0007669"/>
    <property type="project" value="TreeGrafter"/>
</dbReference>
<dbReference type="STRING" id="765420.OSCT_1404"/>
<dbReference type="eggNOG" id="COG0805">
    <property type="taxonomic scope" value="Bacteria"/>
</dbReference>